<dbReference type="PATRIC" id="fig|1255043.3.peg.2242"/>
<protein>
    <submittedName>
        <fullName evidence="2">Uncharacterized protein</fullName>
    </submittedName>
</protein>
<proteinExistence type="predicted"/>
<feature type="region of interest" description="Disordered" evidence="1">
    <location>
        <begin position="1"/>
        <end position="43"/>
    </location>
</feature>
<name>L0DWC5_THIND</name>
<evidence type="ECO:0000313" key="2">
    <source>
        <dbReference type="EMBL" id="AGA33879.1"/>
    </source>
</evidence>
<feature type="compositionally biased region" description="Basic and acidic residues" evidence="1">
    <location>
        <begin position="9"/>
        <end position="28"/>
    </location>
</feature>
<organism evidence="2 3">
    <name type="scientific">Thioalkalivibrio nitratireducens (strain DSM 14787 / UNIQEM 213 / ALEN2)</name>
    <dbReference type="NCBI Taxonomy" id="1255043"/>
    <lineage>
        <taxon>Bacteria</taxon>
        <taxon>Pseudomonadati</taxon>
        <taxon>Pseudomonadota</taxon>
        <taxon>Gammaproteobacteria</taxon>
        <taxon>Chromatiales</taxon>
        <taxon>Ectothiorhodospiraceae</taxon>
        <taxon>Thioalkalivibrio</taxon>
    </lineage>
</organism>
<dbReference type="EMBL" id="CP003989">
    <property type="protein sequence ID" value="AGA33879.1"/>
    <property type="molecule type" value="Genomic_DNA"/>
</dbReference>
<keyword evidence="3" id="KW-1185">Reference proteome</keyword>
<evidence type="ECO:0000313" key="3">
    <source>
        <dbReference type="Proteomes" id="UP000010809"/>
    </source>
</evidence>
<dbReference type="KEGG" id="tni:TVNIR_2223"/>
<reference evidence="2" key="1">
    <citation type="submission" date="2015-12" db="EMBL/GenBank/DDBJ databases">
        <authorList>
            <person name="Tikhonova T.V."/>
            <person name="Pavlov A.R."/>
            <person name="Beletsky A.V."/>
            <person name="Mardanov A.V."/>
            <person name="Sorokin D.Y."/>
            <person name="Ravin N.V."/>
            <person name="Popov V.O."/>
        </authorList>
    </citation>
    <scope>NUCLEOTIDE SEQUENCE</scope>
    <source>
        <strain evidence="2">DSM 14787</strain>
    </source>
</reference>
<dbReference type="AlphaFoldDB" id="L0DWC5"/>
<gene>
    <name evidence="2" type="ordered locus">TVNIR_2223</name>
</gene>
<evidence type="ECO:0000256" key="1">
    <source>
        <dbReference type="SAM" id="MobiDB-lite"/>
    </source>
</evidence>
<dbReference type="HOGENOM" id="CLU_3240857_0_0_6"/>
<dbReference type="Proteomes" id="UP000010809">
    <property type="component" value="Chromosome"/>
</dbReference>
<sequence>MRAAARLADAMRDPLDRRASGREGDDPHGIGAGGASMASSVKG</sequence>
<accession>L0DWC5</accession>